<evidence type="ECO:0000259" key="5">
    <source>
        <dbReference type="Pfam" id="PF00884"/>
    </source>
</evidence>
<evidence type="ECO:0000256" key="1">
    <source>
        <dbReference type="ARBA" id="ARBA00008779"/>
    </source>
</evidence>
<comment type="caution">
    <text evidence="6">The sequence shown here is derived from an EMBL/GenBank/DDBJ whole genome shotgun (WGS) entry which is preliminary data.</text>
</comment>
<protein>
    <recommendedName>
        <fullName evidence="5">Sulfatase N-terminal domain-containing protein</fullName>
    </recommendedName>
</protein>
<dbReference type="PANTHER" id="PTHR42693">
    <property type="entry name" value="ARYLSULFATASE FAMILY MEMBER"/>
    <property type="match status" value="1"/>
</dbReference>
<dbReference type="GO" id="GO:0046872">
    <property type="term" value="F:metal ion binding"/>
    <property type="evidence" value="ECO:0007669"/>
    <property type="project" value="UniProtKB-KW"/>
</dbReference>
<accession>X0S5U5</accession>
<sequence>MSDRPNFVFFCCDQLRVDCLGCEGNELAVTPNIDSIGEGGVRFSRAYVQNPLCSPSRATMITGRYPRSHGCLCNGTPLPEDEITLPAVLAENGYATCASGK</sequence>
<dbReference type="GO" id="GO:0004065">
    <property type="term" value="F:arylsulfatase activity"/>
    <property type="evidence" value="ECO:0007669"/>
    <property type="project" value="TreeGrafter"/>
</dbReference>
<dbReference type="Pfam" id="PF00884">
    <property type="entry name" value="Sulfatase"/>
    <property type="match status" value="1"/>
</dbReference>
<dbReference type="InterPro" id="IPR024607">
    <property type="entry name" value="Sulfatase_CS"/>
</dbReference>
<reference evidence="6" key="1">
    <citation type="journal article" date="2014" name="Front. Microbiol.">
        <title>High frequency of phylogenetically diverse reductive dehalogenase-homologous genes in deep subseafloor sedimentary metagenomes.</title>
        <authorList>
            <person name="Kawai M."/>
            <person name="Futagami T."/>
            <person name="Toyoda A."/>
            <person name="Takaki Y."/>
            <person name="Nishi S."/>
            <person name="Hori S."/>
            <person name="Arai W."/>
            <person name="Tsubouchi T."/>
            <person name="Morono Y."/>
            <person name="Uchiyama I."/>
            <person name="Ito T."/>
            <person name="Fujiyama A."/>
            <person name="Inagaki F."/>
            <person name="Takami H."/>
        </authorList>
    </citation>
    <scope>NUCLEOTIDE SEQUENCE</scope>
    <source>
        <strain evidence="6">Expedition CK06-06</strain>
    </source>
</reference>
<evidence type="ECO:0000256" key="2">
    <source>
        <dbReference type="ARBA" id="ARBA00022723"/>
    </source>
</evidence>
<name>X0S5U5_9ZZZZ</name>
<keyword evidence="2" id="KW-0479">Metal-binding</keyword>
<feature type="non-terminal residue" evidence="6">
    <location>
        <position position="101"/>
    </location>
</feature>
<evidence type="ECO:0000256" key="3">
    <source>
        <dbReference type="ARBA" id="ARBA00022801"/>
    </source>
</evidence>
<organism evidence="6">
    <name type="scientific">marine sediment metagenome</name>
    <dbReference type="NCBI Taxonomy" id="412755"/>
    <lineage>
        <taxon>unclassified sequences</taxon>
        <taxon>metagenomes</taxon>
        <taxon>ecological metagenomes</taxon>
    </lineage>
</organism>
<keyword evidence="3" id="KW-0378">Hydrolase</keyword>
<proteinExistence type="inferred from homology"/>
<dbReference type="SUPFAM" id="SSF53649">
    <property type="entry name" value="Alkaline phosphatase-like"/>
    <property type="match status" value="1"/>
</dbReference>
<dbReference type="EMBL" id="BARS01005259">
    <property type="protein sequence ID" value="GAF70581.1"/>
    <property type="molecule type" value="Genomic_DNA"/>
</dbReference>
<dbReference type="InterPro" id="IPR000917">
    <property type="entry name" value="Sulfatase_N"/>
</dbReference>
<gene>
    <name evidence="6" type="ORF">S01H1_10295</name>
</gene>
<dbReference type="Gene3D" id="3.40.720.10">
    <property type="entry name" value="Alkaline Phosphatase, subunit A"/>
    <property type="match status" value="1"/>
</dbReference>
<dbReference type="PANTHER" id="PTHR42693:SF33">
    <property type="entry name" value="ARYLSULFATASE"/>
    <property type="match status" value="1"/>
</dbReference>
<feature type="domain" description="Sulfatase N-terminal" evidence="5">
    <location>
        <begin position="5"/>
        <end position="101"/>
    </location>
</feature>
<comment type="similarity">
    <text evidence="1">Belongs to the sulfatase family.</text>
</comment>
<keyword evidence="4" id="KW-0106">Calcium</keyword>
<dbReference type="InterPro" id="IPR017850">
    <property type="entry name" value="Alkaline_phosphatase_core_sf"/>
</dbReference>
<evidence type="ECO:0000256" key="4">
    <source>
        <dbReference type="ARBA" id="ARBA00022837"/>
    </source>
</evidence>
<evidence type="ECO:0000313" key="6">
    <source>
        <dbReference type="EMBL" id="GAF70581.1"/>
    </source>
</evidence>
<dbReference type="AlphaFoldDB" id="X0S5U5"/>
<dbReference type="InterPro" id="IPR050738">
    <property type="entry name" value="Sulfatase"/>
</dbReference>
<dbReference type="PROSITE" id="PS00523">
    <property type="entry name" value="SULFATASE_1"/>
    <property type="match status" value="1"/>
</dbReference>